<dbReference type="PANTHER" id="PTHR30007">
    <property type="entry name" value="PHP DOMAIN PROTEIN"/>
    <property type="match status" value="1"/>
</dbReference>
<accession>A0A508WVG1</accession>
<evidence type="ECO:0000259" key="2">
    <source>
        <dbReference type="Pfam" id="PF13340"/>
    </source>
</evidence>
<dbReference type="InterPro" id="IPR002559">
    <property type="entry name" value="Transposase_11"/>
</dbReference>
<dbReference type="GO" id="GO:0006313">
    <property type="term" value="P:DNA transposition"/>
    <property type="evidence" value="ECO:0007669"/>
    <property type="project" value="InterPro"/>
</dbReference>
<proteinExistence type="predicted"/>
<evidence type="ECO:0000313" key="3">
    <source>
        <dbReference type="EMBL" id="VTZ60016.1"/>
    </source>
</evidence>
<dbReference type="Pfam" id="PF01609">
    <property type="entry name" value="DDE_Tnp_1"/>
    <property type="match status" value="1"/>
</dbReference>
<organism evidence="3">
    <name type="scientific">Sinorhizobium medicae</name>
    <dbReference type="NCBI Taxonomy" id="110321"/>
    <lineage>
        <taxon>Bacteria</taxon>
        <taxon>Pseudomonadati</taxon>
        <taxon>Pseudomonadota</taxon>
        <taxon>Alphaproteobacteria</taxon>
        <taxon>Hyphomicrobiales</taxon>
        <taxon>Rhizobiaceae</taxon>
        <taxon>Sinorhizobium/Ensifer group</taxon>
        <taxon>Sinorhizobium</taxon>
    </lineage>
</organism>
<dbReference type="Pfam" id="PF13340">
    <property type="entry name" value="DUF4096"/>
    <property type="match status" value="1"/>
</dbReference>
<evidence type="ECO:0000259" key="1">
    <source>
        <dbReference type="Pfam" id="PF01609"/>
    </source>
</evidence>
<feature type="domain" description="Transposase IS4-like" evidence="1">
    <location>
        <begin position="112"/>
        <end position="245"/>
    </location>
</feature>
<reference evidence="3" key="1">
    <citation type="submission" date="2019-06" db="EMBL/GenBank/DDBJ databases">
        <authorList>
            <person name="Le Quere A."/>
            <person name="Colella S."/>
        </authorList>
    </citation>
    <scope>NUCLEOTIDE SEQUENCE</scope>
    <source>
        <strain evidence="3">EmedicaeMD41</strain>
    </source>
</reference>
<sequence length="306" mass="34566">MGWTDFTRRQYGRRTGRYARDLTDREWSLIAPFMPMPRRLGRPRKTELREVLNALLYIASTGCQWRMLPKDFPPYSTVQGYFYEWRSTGLWLRINYHLVMETRELEGKEASPTAGVIDSQSVKTTESGGIAGYDAGKKIKGRKRHIVVDTLGLMVGLVVHSADIQDRDGAVAALKTVLRRWPWLRHIFADGGYAGPKLRAALRNVAKFTLQIVKRTDKAKGFEVLPRRWVVERTFAWLGRCRRLADWPRIGKNQLPPLKPGCSSPTSAFSPGGSQGTMSIEFFSSQALTICKVAGRLCSKSDVLST</sequence>
<protein>
    <submittedName>
        <fullName evidence="3">Transposase</fullName>
    </submittedName>
</protein>
<name>A0A508WVG1_9HYPH</name>
<dbReference type="PANTHER" id="PTHR30007:SF0">
    <property type="entry name" value="TRANSPOSASE"/>
    <property type="match status" value="1"/>
</dbReference>
<dbReference type="NCBIfam" id="NF033580">
    <property type="entry name" value="transpos_IS5_3"/>
    <property type="match status" value="1"/>
</dbReference>
<feature type="domain" description="Insertion element IS402-like" evidence="2">
    <location>
        <begin position="22"/>
        <end position="94"/>
    </location>
</feature>
<dbReference type="AlphaFoldDB" id="A0A508WVG1"/>
<dbReference type="GO" id="GO:0003677">
    <property type="term" value="F:DNA binding"/>
    <property type="evidence" value="ECO:0007669"/>
    <property type="project" value="InterPro"/>
</dbReference>
<dbReference type="EMBL" id="CABFNB010000037">
    <property type="protein sequence ID" value="VTZ60016.1"/>
    <property type="molecule type" value="Genomic_DNA"/>
</dbReference>
<dbReference type="Proteomes" id="UP000507954">
    <property type="component" value="Unassembled WGS sequence"/>
</dbReference>
<dbReference type="GO" id="GO:0004803">
    <property type="term" value="F:transposase activity"/>
    <property type="evidence" value="ECO:0007669"/>
    <property type="project" value="InterPro"/>
</dbReference>
<gene>
    <name evidence="3" type="primary">tnp</name>
    <name evidence="3" type="ORF">EMEDMD4_1310010</name>
</gene>
<dbReference type="InterPro" id="IPR025161">
    <property type="entry name" value="IS402-like_dom"/>
</dbReference>